<evidence type="ECO:0000313" key="2">
    <source>
        <dbReference type="EMBL" id="AAK92544.1"/>
    </source>
</evidence>
<reference evidence="3" key="1">
    <citation type="journal article" date="2005" name="Nature">
        <title>The map-based sequence of the rice genome.</title>
        <authorList>
            <consortium name="International rice genome sequencing project (IRGSP)"/>
            <person name="Matsumoto T."/>
            <person name="Wu J."/>
            <person name="Kanamori H."/>
            <person name="Katayose Y."/>
            <person name="Fujisawa M."/>
            <person name="Namiki N."/>
            <person name="Mizuno H."/>
            <person name="Yamamoto K."/>
            <person name="Antonio B.A."/>
            <person name="Baba T."/>
            <person name="Sakata K."/>
            <person name="Nagamura Y."/>
            <person name="Aoki H."/>
            <person name="Arikawa K."/>
            <person name="Arita K."/>
            <person name="Bito T."/>
            <person name="Chiden Y."/>
            <person name="Fujitsuka N."/>
            <person name="Fukunaka R."/>
            <person name="Hamada M."/>
            <person name="Harada C."/>
            <person name="Hayashi A."/>
            <person name="Hijishita S."/>
            <person name="Honda M."/>
            <person name="Hosokawa S."/>
            <person name="Ichikawa Y."/>
            <person name="Idonuma A."/>
            <person name="Iijima M."/>
            <person name="Ikeda M."/>
            <person name="Ikeno M."/>
            <person name="Ito K."/>
            <person name="Ito S."/>
            <person name="Ito T."/>
            <person name="Ito Y."/>
            <person name="Ito Y."/>
            <person name="Iwabuchi A."/>
            <person name="Kamiya K."/>
            <person name="Karasawa W."/>
            <person name="Kurita K."/>
            <person name="Katagiri S."/>
            <person name="Kikuta A."/>
            <person name="Kobayashi H."/>
            <person name="Kobayashi N."/>
            <person name="Machita K."/>
            <person name="Maehara T."/>
            <person name="Masukawa M."/>
            <person name="Mizubayashi T."/>
            <person name="Mukai Y."/>
            <person name="Nagasaki H."/>
            <person name="Nagata Y."/>
            <person name="Naito S."/>
            <person name="Nakashima M."/>
            <person name="Nakama Y."/>
            <person name="Nakamichi Y."/>
            <person name="Nakamura M."/>
            <person name="Meguro A."/>
            <person name="Negishi M."/>
            <person name="Ohta I."/>
            <person name="Ohta T."/>
            <person name="Okamoto M."/>
            <person name="Ono N."/>
            <person name="Saji S."/>
            <person name="Sakaguchi M."/>
            <person name="Sakai K."/>
            <person name="Shibata M."/>
            <person name="Shimokawa T."/>
            <person name="Song J."/>
            <person name="Takazaki Y."/>
            <person name="Terasawa K."/>
            <person name="Tsugane M."/>
            <person name="Tsuji K."/>
            <person name="Ueda S."/>
            <person name="Waki K."/>
            <person name="Yamagata H."/>
            <person name="Yamamoto M."/>
            <person name="Yamamoto S."/>
            <person name="Yamane H."/>
            <person name="Yoshiki S."/>
            <person name="Yoshihara R."/>
            <person name="Yukawa K."/>
            <person name="Zhong H."/>
            <person name="Yano M."/>
            <person name="Yuan Q."/>
            <person name="Ouyang S."/>
            <person name="Liu J."/>
            <person name="Jones K.M."/>
            <person name="Gansberger K."/>
            <person name="Moffat K."/>
            <person name="Hill J."/>
            <person name="Bera J."/>
            <person name="Fadrosh D."/>
            <person name="Jin S."/>
            <person name="Johri S."/>
            <person name="Kim M."/>
            <person name="Overton L."/>
            <person name="Reardon M."/>
            <person name="Tsitrin T."/>
            <person name="Vuong H."/>
            <person name="Weaver B."/>
            <person name="Ciecko A."/>
            <person name="Tallon L."/>
            <person name="Jackson J."/>
            <person name="Pai G."/>
            <person name="Aken S.V."/>
            <person name="Utterback T."/>
            <person name="Reidmuller S."/>
            <person name="Feldblyum T."/>
            <person name="Hsiao J."/>
            <person name="Zismann V."/>
            <person name="Iobst S."/>
            <person name="de Vazeille A.R."/>
            <person name="Buell C.R."/>
            <person name="Ying K."/>
            <person name="Li Y."/>
            <person name="Lu T."/>
            <person name="Huang Y."/>
            <person name="Zhao Q."/>
            <person name="Feng Q."/>
            <person name="Zhang L."/>
            <person name="Zhu J."/>
            <person name="Weng Q."/>
            <person name="Mu J."/>
            <person name="Lu Y."/>
            <person name="Fan D."/>
            <person name="Liu Y."/>
            <person name="Guan J."/>
            <person name="Zhang Y."/>
            <person name="Yu S."/>
            <person name="Liu X."/>
            <person name="Zhang Y."/>
            <person name="Hong G."/>
            <person name="Han B."/>
            <person name="Choisne N."/>
            <person name="Demange N."/>
            <person name="Orjeda G."/>
            <person name="Samain S."/>
            <person name="Cattolico L."/>
            <person name="Pelletier E."/>
            <person name="Couloux A."/>
            <person name="Segurens B."/>
            <person name="Wincker P."/>
            <person name="D'Hont A."/>
            <person name="Scarpelli C."/>
            <person name="Weissenbach J."/>
            <person name="Salanoubat M."/>
            <person name="Quetier F."/>
            <person name="Yu Y."/>
            <person name="Kim H.R."/>
            <person name="Rambo T."/>
            <person name="Currie J."/>
            <person name="Collura K."/>
            <person name="Luo M."/>
            <person name="Yang T."/>
            <person name="Ammiraju J.S.S."/>
            <person name="Engler F."/>
            <person name="Soderlund C."/>
            <person name="Wing R.A."/>
            <person name="Palmer L.E."/>
            <person name="de la Bastide M."/>
            <person name="Spiegel L."/>
            <person name="Nascimento L."/>
            <person name="Zutavern T."/>
            <person name="O'Shaughnessy A."/>
            <person name="Dike S."/>
            <person name="Dedhia N."/>
            <person name="Preston R."/>
            <person name="Balija V."/>
            <person name="McCombie W.R."/>
            <person name="Chow T."/>
            <person name="Chen H."/>
            <person name="Chung M."/>
            <person name="Chen C."/>
            <person name="Shaw J."/>
            <person name="Wu H."/>
            <person name="Hsiao K."/>
            <person name="Chao Y."/>
            <person name="Chu M."/>
            <person name="Cheng C."/>
            <person name="Hour A."/>
            <person name="Lee P."/>
            <person name="Lin S."/>
            <person name="Lin Y."/>
            <person name="Liou J."/>
            <person name="Liu S."/>
            <person name="Hsing Y."/>
            <person name="Raghuvanshi S."/>
            <person name="Mohanty A."/>
            <person name="Bharti A.K."/>
            <person name="Gaur A."/>
            <person name="Gupta V."/>
            <person name="Kumar D."/>
            <person name="Ravi V."/>
            <person name="Vij S."/>
            <person name="Kapur A."/>
            <person name="Khurana P."/>
            <person name="Khurana P."/>
            <person name="Khurana J.P."/>
            <person name="Tyagi A.K."/>
            <person name="Gaikwad K."/>
            <person name="Singh A."/>
            <person name="Dalal V."/>
            <person name="Srivastava S."/>
            <person name="Dixit A."/>
            <person name="Pal A.K."/>
            <person name="Ghazi I.A."/>
            <person name="Yadav M."/>
            <person name="Pandit A."/>
            <person name="Bhargava A."/>
            <person name="Sureshbabu K."/>
            <person name="Batra K."/>
            <person name="Sharma T.R."/>
            <person name="Mohapatra T."/>
            <person name="Singh N.K."/>
            <person name="Messing J."/>
            <person name="Nelson A.B."/>
            <person name="Fuks G."/>
            <person name="Kavchok S."/>
            <person name="Keizer G."/>
            <person name="Linton E."/>
            <person name="Llaca V."/>
            <person name="Song R."/>
            <person name="Tanyolac B."/>
            <person name="Young S."/>
            <person name="Ho-Il K."/>
            <person name="Hahn J.H."/>
            <person name="Sangsakoo G."/>
            <person name="Vanavichit A."/>
            <person name="de Mattos Luiz.A.T."/>
            <person name="Zimmer P.D."/>
            <person name="Malone G."/>
            <person name="Dellagostin O."/>
            <person name="de Oliveira A.C."/>
            <person name="Bevan M."/>
            <person name="Bancroft I."/>
            <person name="Minx P."/>
            <person name="Cordum H."/>
            <person name="Wilson R."/>
            <person name="Cheng Z."/>
            <person name="Jin W."/>
            <person name="Jiang J."/>
            <person name="Leong S.A."/>
            <person name="Iwama H."/>
            <person name="Gojobori T."/>
            <person name="Itoh T."/>
            <person name="Niimura Y."/>
            <person name="Fujii Y."/>
            <person name="Habara T."/>
            <person name="Sakai H."/>
            <person name="Sato Y."/>
            <person name="Wilson G."/>
            <person name="Kumar K."/>
            <person name="McCouch S."/>
            <person name="Juretic N."/>
            <person name="Hoen D."/>
            <person name="Wright S."/>
            <person name="Bruskiewich R."/>
            <person name="Bureau T."/>
            <person name="Miyao A."/>
            <person name="Hirochika H."/>
            <person name="Nishikawa T."/>
            <person name="Kadowaki K."/>
            <person name="Sugiura M."/>
            <person name="Burr B."/>
            <person name="Sasaki T."/>
        </authorList>
    </citation>
    <scope>NUCLEOTIDE SEQUENCE [LARGE SCALE GENOMIC DNA]</scope>
    <source>
        <strain evidence="3">cv. Nipponbare</strain>
    </source>
</reference>
<accession>A0A5S6RB45</accession>
<organism evidence="2 3">
    <name type="scientific">Oryza sativa subsp. japonica</name>
    <name type="common">Rice</name>
    <dbReference type="NCBI Taxonomy" id="39947"/>
    <lineage>
        <taxon>Eukaryota</taxon>
        <taxon>Viridiplantae</taxon>
        <taxon>Streptophyta</taxon>
        <taxon>Embryophyta</taxon>
        <taxon>Tracheophyta</taxon>
        <taxon>Spermatophyta</taxon>
        <taxon>Magnoliopsida</taxon>
        <taxon>Liliopsida</taxon>
        <taxon>Poales</taxon>
        <taxon>Poaceae</taxon>
        <taxon>BOP clade</taxon>
        <taxon>Oryzoideae</taxon>
        <taxon>Oryzeae</taxon>
        <taxon>Oryzinae</taxon>
        <taxon>Oryza</taxon>
        <taxon>Oryza sativa</taxon>
    </lineage>
</organism>
<reference evidence="3" key="2">
    <citation type="journal article" date="2008" name="Nucleic Acids Res.">
        <title>The rice annotation project database (RAP-DB): 2008 update.</title>
        <authorList>
            <consortium name="The rice annotation project (RAP)"/>
        </authorList>
    </citation>
    <scope>GENOME REANNOTATION</scope>
    <source>
        <strain evidence="3">cv. Nipponbare</strain>
    </source>
</reference>
<name>A0A5S6RB45_ORYSJ</name>
<dbReference type="Proteomes" id="UP000000763">
    <property type="component" value="Chromosome 10"/>
</dbReference>
<feature type="compositionally biased region" description="Basic and acidic residues" evidence="1">
    <location>
        <begin position="67"/>
        <end position="83"/>
    </location>
</feature>
<feature type="region of interest" description="Disordered" evidence="1">
    <location>
        <begin position="42"/>
        <end position="87"/>
    </location>
</feature>
<gene>
    <name evidence="2" type="primary">OSJNBb0036B06.2</name>
</gene>
<proteinExistence type="predicted"/>
<evidence type="ECO:0000313" key="3">
    <source>
        <dbReference type="Proteomes" id="UP000000763"/>
    </source>
</evidence>
<protein>
    <submittedName>
        <fullName evidence="2">Uncharacterized protein</fullName>
    </submittedName>
</protein>
<sequence>MDIPTAVVAAGAGAAAQEIVLASSGRSAATVLAQAEQAVLGGGTVGGGGEGVDEADPDRLGVPLRPHRPEQERLGVQQRHGDADSDSSMVINKNMLKGTKAFSNMFNTKLREVKYPENAPVDNEALVLPPLILTFSPVLSFHPPPGVPSFPPTPVALMSVEDIVM</sequence>
<evidence type="ECO:0000256" key="1">
    <source>
        <dbReference type="SAM" id="MobiDB-lite"/>
    </source>
</evidence>
<dbReference type="AlphaFoldDB" id="A0A5S6RB45"/>
<dbReference type="EMBL" id="AC051624">
    <property type="protein sequence ID" value="AAK92544.1"/>
    <property type="molecule type" value="Genomic_DNA"/>
</dbReference>